<evidence type="ECO:0000313" key="2">
    <source>
        <dbReference type="EMBL" id="KAL1591810.1"/>
    </source>
</evidence>
<feature type="transmembrane region" description="Helical" evidence="1">
    <location>
        <begin position="290"/>
        <end position="309"/>
    </location>
</feature>
<keyword evidence="1" id="KW-0472">Membrane</keyword>
<sequence>MAPITSIRALAQRAVLNVDLPSSEFRSQLINPGDVFSVLLILGGDVVGRALAQLAGTGLTPVTFSFGWVAYAVTAVVSALGANKLMPPPDCACIVINGESAYSRDNTSWVLGRIVRDYESWAHADVRAKVNEIIDERWEMDKQKAEAKVKGSGSLQERPTQVGLCVAIYRAERATPGEISRDVLYWTGFGVAVFQLGFAAIPFGLWGDWSILLITFAGILLAFLSGSLRQWRTEKWSCRRLSKPKDVIITRGNGAQHAIVIRDPGHGLDLESLAAGQTSVDFTASQTTRIVIVLLAILWIILLICASGIKTNTWFLLAVGGIGIVQNIVVAGWQRDPSAYGLPLTFETVVAKPKVMPALFAIEQEIPGIGRSMLETFFPGTLTGDEQKTWDDYRDTAVARKKVFANP</sequence>
<feature type="transmembrane region" description="Helical" evidence="1">
    <location>
        <begin position="209"/>
        <end position="231"/>
    </location>
</feature>
<reference evidence="2 3" key="1">
    <citation type="submission" date="2024-02" db="EMBL/GenBank/DDBJ databases">
        <title>De novo assembly and annotation of 12 fungi associated with fruit tree decline syndrome in Ontario, Canada.</title>
        <authorList>
            <person name="Sulman M."/>
            <person name="Ellouze W."/>
            <person name="Ilyukhin E."/>
        </authorList>
    </citation>
    <scope>NUCLEOTIDE SEQUENCE [LARGE SCALE GENOMIC DNA]</scope>
    <source>
        <strain evidence="2 3">M97-236</strain>
    </source>
</reference>
<keyword evidence="3" id="KW-1185">Reference proteome</keyword>
<feature type="transmembrane region" description="Helical" evidence="1">
    <location>
        <begin position="183"/>
        <end position="203"/>
    </location>
</feature>
<proteinExistence type="predicted"/>
<keyword evidence="1" id="KW-1133">Transmembrane helix</keyword>
<dbReference type="Proteomes" id="UP001521222">
    <property type="component" value="Unassembled WGS sequence"/>
</dbReference>
<name>A0ABR3QI31_9PLEO</name>
<feature type="transmembrane region" description="Helical" evidence="1">
    <location>
        <begin position="315"/>
        <end position="333"/>
    </location>
</feature>
<evidence type="ECO:0000256" key="1">
    <source>
        <dbReference type="SAM" id="Phobius"/>
    </source>
</evidence>
<protein>
    <submittedName>
        <fullName evidence="2">Uncharacterized protein</fullName>
    </submittedName>
</protein>
<keyword evidence="1" id="KW-0812">Transmembrane</keyword>
<evidence type="ECO:0000313" key="3">
    <source>
        <dbReference type="Proteomes" id="UP001521222"/>
    </source>
</evidence>
<dbReference type="EMBL" id="JAKIXB020000053">
    <property type="protein sequence ID" value="KAL1591810.1"/>
    <property type="molecule type" value="Genomic_DNA"/>
</dbReference>
<gene>
    <name evidence="2" type="ORF">SLS59_010038</name>
</gene>
<accession>A0ABR3QI31</accession>
<organism evidence="2 3">
    <name type="scientific">Nothophoma quercina</name>
    <dbReference type="NCBI Taxonomy" id="749835"/>
    <lineage>
        <taxon>Eukaryota</taxon>
        <taxon>Fungi</taxon>
        <taxon>Dikarya</taxon>
        <taxon>Ascomycota</taxon>
        <taxon>Pezizomycotina</taxon>
        <taxon>Dothideomycetes</taxon>
        <taxon>Pleosporomycetidae</taxon>
        <taxon>Pleosporales</taxon>
        <taxon>Pleosporineae</taxon>
        <taxon>Didymellaceae</taxon>
        <taxon>Nothophoma</taxon>
    </lineage>
</organism>
<comment type="caution">
    <text evidence="2">The sequence shown here is derived from an EMBL/GenBank/DDBJ whole genome shotgun (WGS) entry which is preliminary data.</text>
</comment>